<gene>
    <name evidence="1" type="ORF">ACFSKO_02100</name>
</gene>
<sequence length="380" mass="42262">MDFDFLKLKPATQFSDAFCDDFYEEVPDGWWVIVTDVVNSTKAIESGRYKDINMLGAAGITAVFNVVGGASIPFVFGGDGATFLCSDKDCPELIAELLAVKAFGLQHYNLELRVGCVPMHEVRAQGKNVQVARLELSPGNSLALFNGGGLALADSIIKSDKTGQYCKNQQTERLPNLTGLSCRWQPLKPVNGQILTLLVQATVEEDYARLVEGIQIILDRGNVDFNPVKPKEMKLLGFFMNFSLERFAASAGSDSKVVPALKLLFERLYQRFSHFFNIKSGPYQPDIYLTELRSNSDFRKFDDMVRMVLDCKQDVIEELQLFLEAEHKAGNLIYGIHLSDEALMTCLLLDLKHSQHLHFIDGADGGYAMAAKNLKAQAKI</sequence>
<dbReference type="EMBL" id="JBHUII010000001">
    <property type="protein sequence ID" value="MFD2204382.1"/>
    <property type="molecule type" value="Genomic_DNA"/>
</dbReference>
<evidence type="ECO:0000313" key="1">
    <source>
        <dbReference type="EMBL" id="MFD2204382.1"/>
    </source>
</evidence>
<keyword evidence="2" id="KW-1185">Reference proteome</keyword>
<proteinExistence type="predicted"/>
<dbReference type="RefSeq" id="WP_380247908.1">
    <property type="nucleotide sequence ID" value="NZ_JBHUII010000001.1"/>
</dbReference>
<comment type="caution">
    <text evidence="1">The sequence shown here is derived from an EMBL/GenBank/DDBJ whole genome shotgun (WGS) entry which is preliminary data.</text>
</comment>
<dbReference type="Pfam" id="PF11294">
    <property type="entry name" value="DUF3095"/>
    <property type="match status" value="1"/>
</dbReference>
<reference evidence="2" key="1">
    <citation type="journal article" date="2019" name="Int. J. Syst. Evol. Microbiol.">
        <title>The Global Catalogue of Microorganisms (GCM) 10K type strain sequencing project: providing services to taxonomists for standard genome sequencing and annotation.</title>
        <authorList>
            <consortium name="The Broad Institute Genomics Platform"/>
            <consortium name="The Broad Institute Genome Sequencing Center for Infectious Disease"/>
            <person name="Wu L."/>
            <person name="Ma J."/>
        </authorList>
    </citation>
    <scope>NUCLEOTIDE SEQUENCE [LARGE SCALE GENOMIC DNA]</scope>
    <source>
        <strain evidence="2">CGMCC 4.7192</strain>
    </source>
</reference>
<organism evidence="1 2">
    <name type="scientific">Kiloniella antarctica</name>
    <dbReference type="NCBI Taxonomy" id="1550907"/>
    <lineage>
        <taxon>Bacteria</taxon>
        <taxon>Pseudomonadati</taxon>
        <taxon>Pseudomonadota</taxon>
        <taxon>Alphaproteobacteria</taxon>
        <taxon>Rhodospirillales</taxon>
        <taxon>Kiloniellaceae</taxon>
        <taxon>Kiloniella</taxon>
    </lineage>
</organism>
<dbReference type="Proteomes" id="UP001597294">
    <property type="component" value="Unassembled WGS sequence"/>
</dbReference>
<dbReference type="InterPro" id="IPR021445">
    <property type="entry name" value="DUF3095"/>
</dbReference>
<name>A0ABW5BE58_9PROT</name>
<evidence type="ECO:0000313" key="2">
    <source>
        <dbReference type="Proteomes" id="UP001597294"/>
    </source>
</evidence>
<protein>
    <submittedName>
        <fullName evidence="1">DUF3095 family protein</fullName>
    </submittedName>
</protein>
<accession>A0ABW5BE58</accession>